<evidence type="ECO:0000313" key="5">
    <source>
        <dbReference type="Proteomes" id="UP001152888"/>
    </source>
</evidence>
<evidence type="ECO:0000256" key="2">
    <source>
        <dbReference type="SAM" id="MobiDB-lite"/>
    </source>
</evidence>
<dbReference type="PROSITE" id="PS50158">
    <property type="entry name" value="ZF_CCHC"/>
    <property type="match status" value="1"/>
</dbReference>
<comment type="caution">
    <text evidence="4">The sequence shown here is derived from an EMBL/GenBank/DDBJ whole genome shotgun (WGS) entry which is preliminary data.</text>
</comment>
<sequence length="198" mass="22096">ASVSAEGGQDGPEGNTRTAQGDVNRRHQRRSSEPRYHRRRSSADEGQDHQEATTARPREDEDGGKATEIQRLAMLTVRFEKKKKLTEPSQCYRCQRYGHTQRNCHLAGRYVKCGEDRNCSLPTPPKGQRNANCCLCGEGHPANKGCSKAPRKAVAAAKAASTSNRTSYAKEKKKTKKTKSTDYTVEQVREHSRPRLAL</sequence>
<feature type="non-terminal residue" evidence="4">
    <location>
        <position position="1"/>
    </location>
</feature>
<organism evidence="4 5">
    <name type="scientific">Acanthoscelides obtectus</name>
    <name type="common">Bean weevil</name>
    <name type="synonym">Bruchus obtectus</name>
    <dbReference type="NCBI Taxonomy" id="200917"/>
    <lineage>
        <taxon>Eukaryota</taxon>
        <taxon>Metazoa</taxon>
        <taxon>Ecdysozoa</taxon>
        <taxon>Arthropoda</taxon>
        <taxon>Hexapoda</taxon>
        <taxon>Insecta</taxon>
        <taxon>Pterygota</taxon>
        <taxon>Neoptera</taxon>
        <taxon>Endopterygota</taxon>
        <taxon>Coleoptera</taxon>
        <taxon>Polyphaga</taxon>
        <taxon>Cucujiformia</taxon>
        <taxon>Chrysomeloidea</taxon>
        <taxon>Chrysomelidae</taxon>
        <taxon>Bruchinae</taxon>
        <taxon>Bruchini</taxon>
        <taxon>Acanthoscelides</taxon>
    </lineage>
</organism>
<feature type="region of interest" description="Disordered" evidence="2">
    <location>
        <begin position="1"/>
        <end position="67"/>
    </location>
</feature>
<dbReference type="EMBL" id="CAKOFQ010006656">
    <property type="protein sequence ID" value="CAH1954798.1"/>
    <property type="molecule type" value="Genomic_DNA"/>
</dbReference>
<dbReference type="InterPro" id="IPR001878">
    <property type="entry name" value="Znf_CCHC"/>
</dbReference>
<evidence type="ECO:0000259" key="3">
    <source>
        <dbReference type="PROSITE" id="PS50158"/>
    </source>
</evidence>
<dbReference type="Proteomes" id="UP001152888">
    <property type="component" value="Unassembled WGS sequence"/>
</dbReference>
<reference evidence="4" key="1">
    <citation type="submission" date="2022-03" db="EMBL/GenBank/DDBJ databases">
        <authorList>
            <person name="Sayadi A."/>
        </authorList>
    </citation>
    <scope>NUCLEOTIDE SEQUENCE</scope>
</reference>
<feature type="compositionally biased region" description="Basic and acidic residues" evidence="2">
    <location>
        <begin position="187"/>
        <end position="198"/>
    </location>
</feature>
<evidence type="ECO:0000256" key="1">
    <source>
        <dbReference type="PROSITE-ProRule" id="PRU00047"/>
    </source>
</evidence>
<gene>
    <name evidence="4" type="ORF">ACAOBT_LOCUS726</name>
</gene>
<dbReference type="AlphaFoldDB" id="A0A9P0JKL6"/>
<feature type="compositionally biased region" description="Basic and acidic residues" evidence="2">
    <location>
        <begin position="30"/>
        <end position="65"/>
    </location>
</feature>
<keyword evidence="1" id="KW-0479">Metal-binding</keyword>
<evidence type="ECO:0000313" key="4">
    <source>
        <dbReference type="EMBL" id="CAH1954798.1"/>
    </source>
</evidence>
<dbReference type="GO" id="GO:0008270">
    <property type="term" value="F:zinc ion binding"/>
    <property type="evidence" value="ECO:0007669"/>
    <property type="project" value="UniProtKB-KW"/>
</dbReference>
<feature type="domain" description="CCHC-type" evidence="3">
    <location>
        <begin position="91"/>
        <end position="104"/>
    </location>
</feature>
<keyword evidence="5" id="KW-1185">Reference proteome</keyword>
<dbReference type="OrthoDB" id="8123891at2759"/>
<accession>A0A9P0JKL6</accession>
<dbReference type="GO" id="GO:0003676">
    <property type="term" value="F:nucleic acid binding"/>
    <property type="evidence" value="ECO:0007669"/>
    <property type="project" value="InterPro"/>
</dbReference>
<name>A0A9P0JKL6_ACAOB</name>
<protein>
    <recommendedName>
        <fullName evidence="3">CCHC-type domain-containing protein</fullName>
    </recommendedName>
</protein>
<keyword evidence="1" id="KW-0862">Zinc</keyword>
<feature type="region of interest" description="Disordered" evidence="2">
    <location>
        <begin position="157"/>
        <end position="198"/>
    </location>
</feature>
<proteinExistence type="predicted"/>
<keyword evidence="1" id="KW-0863">Zinc-finger</keyword>